<dbReference type="Proteomes" id="UP000483035">
    <property type="component" value="Unassembled WGS sequence"/>
</dbReference>
<accession>A0A6L9U6Y1</accession>
<comment type="caution">
    <text evidence="2">The sequence shown here is derived from an EMBL/GenBank/DDBJ whole genome shotgun (WGS) entry which is preliminary data.</text>
</comment>
<name>A0A6L9U6Y1_9HYPH</name>
<dbReference type="InterPro" id="IPR055776">
    <property type="entry name" value="DUF7352"/>
</dbReference>
<evidence type="ECO:0000259" key="1">
    <source>
        <dbReference type="Pfam" id="PF24043"/>
    </source>
</evidence>
<gene>
    <name evidence="2" type="ORF">GR212_15855</name>
</gene>
<protein>
    <recommendedName>
        <fullName evidence="1">DUF7352 domain-containing protein</fullName>
    </recommendedName>
</protein>
<dbReference type="Pfam" id="PF24043">
    <property type="entry name" value="DUF7352"/>
    <property type="match status" value="1"/>
</dbReference>
<reference evidence="2 3" key="1">
    <citation type="submission" date="2019-12" db="EMBL/GenBank/DDBJ databases">
        <title>Rhizobium genotypes associated with high levels of biological nitrogen fixation by grain legumes in a temperate-maritime cropping system.</title>
        <authorList>
            <person name="Maluk M."/>
            <person name="Francesc Ferrando Molina F."/>
            <person name="Lopez Del Egido L."/>
            <person name="Lafos M."/>
            <person name="Langarica-Fuentes A."/>
            <person name="Gebre Yohannes G."/>
            <person name="Young M.W."/>
            <person name="Martin P."/>
            <person name="Gantlett R."/>
            <person name="Kenicer G."/>
            <person name="Hawes C."/>
            <person name="Begg G.S."/>
            <person name="Quilliam R.S."/>
            <person name="Squire G.R."/>
            <person name="Poole P.S."/>
            <person name="Young P.W."/>
            <person name="Iannetta P.M."/>
            <person name="James E.K."/>
        </authorList>
    </citation>
    <scope>NUCLEOTIDE SEQUENCE [LARGE SCALE GENOMIC DNA]</scope>
    <source>
        <strain evidence="2 3">JHI1118</strain>
    </source>
</reference>
<organism evidence="2 3">
    <name type="scientific">Rhizobium lusitanum</name>
    <dbReference type="NCBI Taxonomy" id="293958"/>
    <lineage>
        <taxon>Bacteria</taxon>
        <taxon>Pseudomonadati</taxon>
        <taxon>Pseudomonadota</taxon>
        <taxon>Alphaproteobacteria</taxon>
        <taxon>Hyphomicrobiales</taxon>
        <taxon>Rhizobiaceae</taxon>
        <taxon>Rhizobium/Agrobacterium group</taxon>
        <taxon>Rhizobium</taxon>
    </lineage>
</organism>
<dbReference type="EMBL" id="WUEY01000006">
    <property type="protein sequence ID" value="NEI71054.1"/>
    <property type="molecule type" value="Genomic_DNA"/>
</dbReference>
<evidence type="ECO:0000313" key="2">
    <source>
        <dbReference type="EMBL" id="NEI71054.1"/>
    </source>
</evidence>
<proteinExistence type="predicted"/>
<dbReference type="AlphaFoldDB" id="A0A6L9U6Y1"/>
<sequence length="116" mass="13536">MNSAIQADQWDEALRGKKMSDVTGRTIFKYQMPVKEQFTLKLPKGAEVIRVASIHGLFWLWAVVRTDVPDEERRFWSFKCGGKIPDHLQLRYIGLCTIFVQMDLDLYIFEEVTHGE</sequence>
<feature type="domain" description="DUF7352" evidence="1">
    <location>
        <begin position="25"/>
        <end position="111"/>
    </location>
</feature>
<dbReference type="RefSeq" id="WP_163987533.1">
    <property type="nucleotide sequence ID" value="NZ_WUEY01000006.1"/>
</dbReference>
<evidence type="ECO:0000313" key="3">
    <source>
        <dbReference type="Proteomes" id="UP000483035"/>
    </source>
</evidence>